<evidence type="ECO:0000313" key="1">
    <source>
        <dbReference type="EMBL" id="GAA47502.1"/>
    </source>
</evidence>
<dbReference type="Proteomes" id="UP000008909">
    <property type="component" value="Unassembled WGS sequence"/>
</dbReference>
<evidence type="ECO:0000313" key="2">
    <source>
        <dbReference type="Proteomes" id="UP000008909"/>
    </source>
</evidence>
<keyword evidence="2" id="KW-1185">Reference proteome</keyword>
<reference key="2">
    <citation type="submission" date="2011-10" db="EMBL/GenBank/DDBJ databases">
        <title>The genome and transcriptome sequence of Clonorchis sinensis provide insights into the carcinogenic liver fluke.</title>
        <authorList>
            <person name="Wang X."/>
            <person name="Huang Y."/>
            <person name="Chen W."/>
            <person name="Liu H."/>
            <person name="Guo L."/>
            <person name="Chen Y."/>
            <person name="Luo F."/>
            <person name="Zhou W."/>
            <person name="Sun J."/>
            <person name="Mao Q."/>
            <person name="Liang P."/>
            <person name="Zhou C."/>
            <person name="Tian Y."/>
            <person name="Men J."/>
            <person name="Lv X."/>
            <person name="Huang L."/>
            <person name="Zhou J."/>
            <person name="Hu Y."/>
            <person name="Li R."/>
            <person name="Zhang F."/>
            <person name="Lei H."/>
            <person name="Li X."/>
            <person name="Hu X."/>
            <person name="Liang C."/>
            <person name="Xu J."/>
            <person name="Wu Z."/>
            <person name="Yu X."/>
        </authorList>
    </citation>
    <scope>NUCLEOTIDE SEQUENCE</scope>
    <source>
        <strain>Henan</strain>
    </source>
</reference>
<dbReference type="AlphaFoldDB" id="G7Y3G5"/>
<reference evidence="1" key="1">
    <citation type="journal article" date="2011" name="Genome Biol.">
        <title>The draft genome of the carcinogenic human liver fluke Clonorchis sinensis.</title>
        <authorList>
            <person name="Wang X."/>
            <person name="Chen W."/>
            <person name="Huang Y."/>
            <person name="Sun J."/>
            <person name="Men J."/>
            <person name="Liu H."/>
            <person name="Luo F."/>
            <person name="Guo L."/>
            <person name="Lv X."/>
            <person name="Deng C."/>
            <person name="Zhou C."/>
            <person name="Fan Y."/>
            <person name="Li X."/>
            <person name="Huang L."/>
            <person name="Hu Y."/>
            <person name="Liang C."/>
            <person name="Hu X."/>
            <person name="Xu J."/>
            <person name="Yu X."/>
        </authorList>
    </citation>
    <scope>NUCLEOTIDE SEQUENCE [LARGE SCALE GENOMIC DNA]</scope>
    <source>
        <strain evidence="1">Henan</strain>
    </source>
</reference>
<proteinExistence type="predicted"/>
<accession>G7Y3G5</accession>
<gene>
    <name evidence="1" type="ORF">CLF_100443</name>
</gene>
<feature type="non-terminal residue" evidence="1">
    <location>
        <position position="213"/>
    </location>
</feature>
<sequence length="213" mass="24441">MDFYGFQSNLYSEVQTTYGRGMVVVESLDKGNPSSFIAVRYTRFTVTTMVPNVIWVSWELRHDWLTDLFHQLPAGDIDPSRLVAQNDAQFCLTRTVQNKCGLEMRVSRKLYVDWHYLEGERKLSARIAHKQLRTHGFGDIAGHPPIKDVGVIPEFSVTVKKTRWLYITLKWAVRAPFGTFHVGNVTDNRPENANGRLKDLAHHSDTMEHAIPK</sequence>
<dbReference type="EMBL" id="DF142841">
    <property type="protein sequence ID" value="GAA47502.1"/>
    <property type="molecule type" value="Genomic_DNA"/>
</dbReference>
<name>G7Y3G5_CLOSI</name>
<protein>
    <submittedName>
        <fullName evidence="1">Uncharacterized protein</fullName>
    </submittedName>
</protein>
<organism evidence="1 2">
    <name type="scientific">Clonorchis sinensis</name>
    <name type="common">Chinese liver fluke</name>
    <dbReference type="NCBI Taxonomy" id="79923"/>
    <lineage>
        <taxon>Eukaryota</taxon>
        <taxon>Metazoa</taxon>
        <taxon>Spiralia</taxon>
        <taxon>Lophotrochozoa</taxon>
        <taxon>Platyhelminthes</taxon>
        <taxon>Trematoda</taxon>
        <taxon>Digenea</taxon>
        <taxon>Opisthorchiida</taxon>
        <taxon>Opisthorchiata</taxon>
        <taxon>Opisthorchiidae</taxon>
        <taxon>Clonorchis</taxon>
    </lineage>
</organism>